<proteinExistence type="predicted"/>
<dbReference type="Gramene" id="PRQ34335">
    <property type="protein sequence ID" value="PRQ34335"/>
    <property type="gene ID" value="RchiOBHm_Chr5g0067661"/>
</dbReference>
<keyword evidence="2" id="KW-1185">Reference proteome</keyword>
<dbReference type="Pfam" id="PF05056">
    <property type="entry name" value="DUF674"/>
    <property type="match status" value="1"/>
</dbReference>
<dbReference type="EMBL" id="PDCK01000043">
    <property type="protein sequence ID" value="PRQ34335.1"/>
    <property type="molecule type" value="Genomic_DNA"/>
</dbReference>
<dbReference type="Proteomes" id="UP000238479">
    <property type="component" value="Chromosome 5"/>
</dbReference>
<reference evidence="1 2" key="1">
    <citation type="journal article" date="2018" name="Nat. Genet.">
        <title>The Rosa genome provides new insights in the design of modern roses.</title>
        <authorList>
            <person name="Bendahmane M."/>
        </authorList>
    </citation>
    <scope>NUCLEOTIDE SEQUENCE [LARGE SCALE GENOMIC DNA]</scope>
    <source>
        <strain evidence="2">cv. Old Blush</strain>
    </source>
</reference>
<gene>
    <name evidence="1" type="ORF">RchiOBHm_Chr5g0067661</name>
</gene>
<dbReference type="PANTHER" id="PTHR33103">
    <property type="entry name" value="OS01G0153900 PROTEIN"/>
    <property type="match status" value="1"/>
</dbReference>
<organism evidence="1 2">
    <name type="scientific">Rosa chinensis</name>
    <name type="common">China rose</name>
    <dbReference type="NCBI Taxonomy" id="74649"/>
    <lineage>
        <taxon>Eukaryota</taxon>
        <taxon>Viridiplantae</taxon>
        <taxon>Streptophyta</taxon>
        <taxon>Embryophyta</taxon>
        <taxon>Tracheophyta</taxon>
        <taxon>Spermatophyta</taxon>
        <taxon>Magnoliopsida</taxon>
        <taxon>eudicotyledons</taxon>
        <taxon>Gunneridae</taxon>
        <taxon>Pentapetalae</taxon>
        <taxon>rosids</taxon>
        <taxon>fabids</taxon>
        <taxon>Rosales</taxon>
        <taxon>Rosaceae</taxon>
        <taxon>Rosoideae</taxon>
        <taxon>Rosoideae incertae sedis</taxon>
        <taxon>Rosa</taxon>
    </lineage>
</organism>
<dbReference type="PANTHER" id="PTHR33103:SF27">
    <property type="entry name" value="OS04G0594700 PROTEIN"/>
    <property type="match status" value="1"/>
</dbReference>
<name>A0A2P6QJH8_ROSCH</name>
<dbReference type="AlphaFoldDB" id="A0A2P6QJH8"/>
<comment type="caution">
    <text evidence="1">The sequence shown here is derived from an EMBL/GenBank/DDBJ whole genome shotgun (WGS) entry which is preliminary data.</text>
</comment>
<dbReference type="STRING" id="74649.A0A2P6QJH8"/>
<sequence length="183" mass="20531">MADEYEDSTTVSLKALLHKGSNEVIFIECGNDFLDVLFSFLTFPMGTIIKLGCNHSVESVPVQIGCMKNLYASVENIDVQQFHNEVCRDKLLSPHNAAESHCKDLKLKIDIGESTQYFLCPDWNCLGVSKDELQLSRFRGNLLSMYKGTRCDNCGKSMDREYHLSYSSSPADQEKGIFVKGLA</sequence>
<protein>
    <recommendedName>
        <fullName evidence="3">DUF674 family protein</fullName>
    </recommendedName>
</protein>
<dbReference type="InterPro" id="IPR007750">
    <property type="entry name" value="DUF674"/>
</dbReference>
<evidence type="ECO:0000313" key="2">
    <source>
        <dbReference type="Proteomes" id="UP000238479"/>
    </source>
</evidence>
<evidence type="ECO:0008006" key="3">
    <source>
        <dbReference type="Google" id="ProtNLM"/>
    </source>
</evidence>
<accession>A0A2P6QJH8</accession>
<evidence type="ECO:0000313" key="1">
    <source>
        <dbReference type="EMBL" id="PRQ34335.1"/>
    </source>
</evidence>